<evidence type="ECO:0000313" key="2">
    <source>
        <dbReference type="Proteomes" id="UP000216444"/>
    </source>
</evidence>
<proteinExistence type="predicted"/>
<organism evidence="1 2">
    <name type="scientific">Bifidobacterium tissieri</name>
    <dbReference type="NCBI Taxonomy" id="1630162"/>
    <lineage>
        <taxon>Bacteria</taxon>
        <taxon>Bacillati</taxon>
        <taxon>Actinomycetota</taxon>
        <taxon>Actinomycetes</taxon>
        <taxon>Bifidobacteriales</taxon>
        <taxon>Bifidobacteriaceae</taxon>
        <taxon>Bifidobacterium</taxon>
    </lineage>
</organism>
<reference evidence="1 2" key="1">
    <citation type="journal article" date="2017" name="BMC Genomics">
        <title>Comparative genomic and phylogenomic analyses of the Bifidobacteriaceae family.</title>
        <authorList>
            <person name="Lugli G.A."/>
            <person name="Milani C."/>
            <person name="Turroni F."/>
            <person name="Duranti S."/>
            <person name="Mancabelli L."/>
            <person name="Mangifesta M."/>
            <person name="Ferrario C."/>
            <person name="Modesto M."/>
            <person name="Mattarelli P."/>
            <person name="Jiri K."/>
            <person name="van Sinderen D."/>
            <person name="Ventura M."/>
        </authorList>
    </citation>
    <scope>NUCLEOTIDE SEQUENCE [LARGE SCALE GENOMIC DNA]</scope>
    <source>
        <strain evidence="1 2">DSM 100201</strain>
    </source>
</reference>
<evidence type="ECO:0000313" key="1">
    <source>
        <dbReference type="EMBL" id="OZG59358.1"/>
    </source>
</evidence>
<accession>A0A261FJU6</accession>
<comment type="caution">
    <text evidence="1">The sequence shown here is derived from an EMBL/GenBank/DDBJ whole genome shotgun (WGS) entry which is preliminary data.</text>
</comment>
<dbReference type="InterPro" id="IPR010982">
    <property type="entry name" value="Lambda_DNA-bd_dom_sf"/>
</dbReference>
<dbReference type="EMBL" id="MWWV01000001">
    <property type="protein sequence ID" value="OZG59358.1"/>
    <property type="molecule type" value="Genomic_DNA"/>
</dbReference>
<name>A0A261FJU6_9BIFI</name>
<dbReference type="Proteomes" id="UP000216444">
    <property type="component" value="Unassembled WGS sequence"/>
</dbReference>
<protein>
    <submittedName>
        <fullName evidence="1">Uncharacterized protein</fullName>
    </submittedName>
</protein>
<keyword evidence="2" id="KW-1185">Reference proteome</keyword>
<dbReference type="Gene3D" id="1.10.260.40">
    <property type="entry name" value="lambda repressor-like DNA-binding domains"/>
    <property type="match status" value="1"/>
</dbReference>
<dbReference type="RefSeq" id="WP_094661696.1">
    <property type="nucleotide sequence ID" value="NZ_MWWV01000001.1"/>
</dbReference>
<sequence length="146" mass="16774">MVESTMPLRMRGKADFRALREKLGVTQPLLARHLHRDVRTVKSWEDPGFHYGPPREAWDWLQELEMDLYRSVAGTVSDAEGRRCEARDAGMPDPVISLPYFRHQTEYERFGAPLGWFRLANAASARAGDELNARGFSVNYEYTDGR</sequence>
<dbReference type="GO" id="GO:0003677">
    <property type="term" value="F:DNA binding"/>
    <property type="evidence" value="ECO:0007669"/>
    <property type="project" value="InterPro"/>
</dbReference>
<gene>
    <name evidence="1" type="ORF">BTIS_0089</name>
</gene>
<dbReference type="AlphaFoldDB" id="A0A261FJU6"/>